<protein>
    <submittedName>
        <fullName evidence="2">DUF5050 domain-containing protein</fullName>
    </submittedName>
</protein>
<keyword evidence="3" id="KW-1185">Reference proteome</keyword>
<dbReference type="AlphaFoldDB" id="A0A372L7B2"/>
<evidence type="ECO:0000259" key="1">
    <source>
        <dbReference type="Pfam" id="PF16472"/>
    </source>
</evidence>
<dbReference type="SUPFAM" id="SSF69304">
    <property type="entry name" value="Tricorn protease N-terminal domain"/>
    <property type="match status" value="1"/>
</dbReference>
<reference evidence="2 3" key="1">
    <citation type="submission" date="2018-08" db="EMBL/GenBank/DDBJ databases">
        <title>Bacillus chawlae sp. nov., Bacillus glennii sp. nov., and Bacillus saganii sp. nov. Isolated from the Vehicle Assembly Building at Kennedy Space Center where the Viking Spacecraft were Assembled.</title>
        <authorList>
            <person name="Seuylemezian A."/>
            <person name="Vaishampayan P."/>
        </authorList>
    </citation>
    <scope>NUCLEOTIDE SEQUENCE [LARGE SCALE GENOMIC DNA]</scope>
    <source>
        <strain evidence="2 3">V44-8</strain>
    </source>
</reference>
<evidence type="ECO:0000313" key="3">
    <source>
        <dbReference type="Proteomes" id="UP000262939"/>
    </source>
</evidence>
<dbReference type="EMBL" id="QVTD01000017">
    <property type="protein sequence ID" value="RFU61100.1"/>
    <property type="molecule type" value="Genomic_DNA"/>
</dbReference>
<sequence>MTDEYISIIILVHFTIYEGDMMKKFRFKAIIGALLLSTVLPTAAFGASNEVYYPVIGSSKTSPGIYKAVPNGKASLVQKETRYVLKRTSNPPIALKDTNVYTVNSRVAKSTDKYPNQMPLQHVQQVGKDVYFARFLFRGEYAGGCGGGYADILEIYKRSSSGKISKVTTDRVSSDAADIFKVSGSYLYYAKVENAGFGNFTIMKSRLDGKNKRVLQKGVSDFWINGTYIYFEKSGKLYRMALDGKGLKSFSFKTKLYGDGGCDGGNYTVGENGVSVSGYVNDKYVNYFFDYATGKITTQLSGGLKDDRHPYILDMDVNKKRLVAQTFLDDGGDQVSVYDFSGNLIKKLHKVDFWGGGPILHSVDAKKGEFLYIDGSSLKLIKF</sequence>
<name>A0A372L7B2_9BACI</name>
<evidence type="ECO:0000313" key="2">
    <source>
        <dbReference type="EMBL" id="RFU61100.1"/>
    </source>
</evidence>
<proteinExistence type="predicted"/>
<gene>
    <name evidence="2" type="ORF">D0466_19135</name>
</gene>
<feature type="domain" description="Prolow-density lipoprotein receptor-related protein 1-like beta-propeller" evidence="1">
    <location>
        <begin position="168"/>
        <end position="247"/>
    </location>
</feature>
<dbReference type="Proteomes" id="UP000262939">
    <property type="component" value="Unassembled WGS sequence"/>
</dbReference>
<dbReference type="InterPro" id="IPR032485">
    <property type="entry name" value="LRP1-like_beta_prop"/>
</dbReference>
<accession>A0A372L7B2</accession>
<comment type="caution">
    <text evidence="2">The sequence shown here is derived from an EMBL/GenBank/DDBJ whole genome shotgun (WGS) entry which is preliminary data.</text>
</comment>
<organism evidence="2 3">
    <name type="scientific">Peribacillus glennii</name>
    <dbReference type="NCBI Taxonomy" id="2303991"/>
    <lineage>
        <taxon>Bacteria</taxon>
        <taxon>Bacillati</taxon>
        <taxon>Bacillota</taxon>
        <taxon>Bacilli</taxon>
        <taxon>Bacillales</taxon>
        <taxon>Bacillaceae</taxon>
        <taxon>Peribacillus</taxon>
    </lineage>
</organism>
<dbReference type="Pfam" id="PF16472">
    <property type="entry name" value="DUF5050"/>
    <property type="match status" value="1"/>
</dbReference>